<organism evidence="2 3">
    <name type="scientific">Allacma fusca</name>
    <dbReference type="NCBI Taxonomy" id="39272"/>
    <lineage>
        <taxon>Eukaryota</taxon>
        <taxon>Metazoa</taxon>
        <taxon>Ecdysozoa</taxon>
        <taxon>Arthropoda</taxon>
        <taxon>Hexapoda</taxon>
        <taxon>Collembola</taxon>
        <taxon>Symphypleona</taxon>
        <taxon>Sminthuridae</taxon>
        <taxon>Allacma</taxon>
    </lineage>
</organism>
<feature type="compositionally biased region" description="Polar residues" evidence="1">
    <location>
        <begin position="104"/>
        <end position="115"/>
    </location>
</feature>
<gene>
    <name evidence="2" type="ORF">AFUS01_LOCUS7263</name>
</gene>
<dbReference type="AlphaFoldDB" id="A0A8J2NLU8"/>
<feature type="region of interest" description="Disordered" evidence="1">
    <location>
        <begin position="46"/>
        <end position="121"/>
    </location>
</feature>
<protein>
    <submittedName>
        <fullName evidence="2">Uncharacterized protein</fullName>
    </submittedName>
</protein>
<accession>A0A8J2NLU8</accession>
<sequence>TKKIPVKLTPDIRMNHQPLLMIHQPLRMILIDRIFKTIIRRTLNWKFKDRAHRNSPESGATDPSVENTAVPSRTPTPFTNVLRGNTHTSSSKSTCTPPWRPRQIHTNDPTNSSIANPYHKT</sequence>
<comment type="caution">
    <text evidence="2">The sequence shown here is derived from an EMBL/GenBank/DDBJ whole genome shotgun (WGS) entry which is preliminary data.</text>
</comment>
<dbReference type="Proteomes" id="UP000708208">
    <property type="component" value="Unassembled WGS sequence"/>
</dbReference>
<keyword evidence="3" id="KW-1185">Reference proteome</keyword>
<dbReference type="EMBL" id="CAJVCH010048938">
    <property type="protein sequence ID" value="CAG7717826.1"/>
    <property type="molecule type" value="Genomic_DNA"/>
</dbReference>
<reference evidence="2" key="1">
    <citation type="submission" date="2021-06" db="EMBL/GenBank/DDBJ databases">
        <authorList>
            <person name="Hodson N. C."/>
            <person name="Mongue J. A."/>
            <person name="Jaron S. K."/>
        </authorList>
    </citation>
    <scope>NUCLEOTIDE SEQUENCE</scope>
</reference>
<evidence type="ECO:0000256" key="1">
    <source>
        <dbReference type="SAM" id="MobiDB-lite"/>
    </source>
</evidence>
<feature type="compositionally biased region" description="Polar residues" evidence="1">
    <location>
        <begin position="64"/>
        <end position="96"/>
    </location>
</feature>
<evidence type="ECO:0000313" key="2">
    <source>
        <dbReference type="EMBL" id="CAG7717826.1"/>
    </source>
</evidence>
<proteinExistence type="predicted"/>
<feature type="non-terminal residue" evidence="2">
    <location>
        <position position="1"/>
    </location>
</feature>
<evidence type="ECO:0000313" key="3">
    <source>
        <dbReference type="Proteomes" id="UP000708208"/>
    </source>
</evidence>
<feature type="compositionally biased region" description="Basic and acidic residues" evidence="1">
    <location>
        <begin position="46"/>
        <end position="55"/>
    </location>
</feature>
<name>A0A8J2NLU8_9HEXA</name>